<evidence type="ECO:0000313" key="4">
    <source>
        <dbReference type="EMBL" id="SCZ86232.1"/>
    </source>
</evidence>
<dbReference type="RefSeq" id="WP_090287137.1">
    <property type="nucleotide sequence ID" value="NZ_FMWO01000059.1"/>
</dbReference>
<comment type="similarity">
    <text evidence="2">Belongs to the FlgN family.</text>
</comment>
<dbReference type="STRING" id="51642.NSMM_500032"/>
<dbReference type="SUPFAM" id="SSF140566">
    <property type="entry name" value="FlgN-like"/>
    <property type="match status" value="1"/>
</dbReference>
<dbReference type="OrthoDB" id="8561298at2"/>
<keyword evidence="5" id="KW-1185">Reference proteome</keyword>
<evidence type="ECO:0000313" key="5">
    <source>
        <dbReference type="Proteomes" id="UP000198729"/>
    </source>
</evidence>
<accession>A0A1G5SGJ3</accession>
<dbReference type="Pfam" id="PF05130">
    <property type="entry name" value="FlgN"/>
    <property type="match status" value="1"/>
</dbReference>
<evidence type="ECO:0000256" key="2">
    <source>
        <dbReference type="ARBA" id="ARBA00007703"/>
    </source>
</evidence>
<dbReference type="AlphaFoldDB" id="A0A1G5SGJ3"/>
<evidence type="ECO:0008006" key="6">
    <source>
        <dbReference type="Google" id="ProtNLM"/>
    </source>
</evidence>
<sequence length="139" mass="15508">MKTEELNGILQLELEYAETFVALLKREQGALINGDIEVLTLLSIKKISIVNQLMQLHEERSQLLTASNSQIETAEFNVLLPPTTNIAQQCQALLQSAKQLNQTNETILAHWLRQTRQSLQALRGAAGQAELYNPKGLTV</sequence>
<keyword evidence="3" id="KW-1005">Bacterial flagellum biogenesis</keyword>
<dbReference type="Proteomes" id="UP000198729">
    <property type="component" value="Unassembled WGS sequence"/>
</dbReference>
<comment type="function">
    <text evidence="1">Required for the efficient initiation of filament assembly.</text>
</comment>
<dbReference type="Gene3D" id="1.20.58.300">
    <property type="entry name" value="FlgN-like"/>
    <property type="match status" value="1"/>
</dbReference>
<protein>
    <recommendedName>
        <fullName evidence="6">Flagella synthesis protein FlgN</fullName>
    </recommendedName>
</protein>
<evidence type="ECO:0000256" key="3">
    <source>
        <dbReference type="ARBA" id="ARBA00022795"/>
    </source>
</evidence>
<dbReference type="InterPro" id="IPR007809">
    <property type="entry name" value="FlgN-like"/>
</dbReference>
<dbReference type="InterPro" id="IPR036679">
    <property type="entry name" value="FlgN-like_sf"/>
</dbReference>
<proteinExistence type="inferred from homology"/>
<name>A0A1G5SGJ3_9PROT</name>
<reference evidence="4 5" key="1">
    <citation type="submission" date="2016-10" db="EMBL/GenBank/DDBJ databases">
        <authorList>
            <person name="de Groot N.N."/>
        </authorList>
    </citation>
    <scope>NUCLEOTIDE SEQUENCE [LARGE SCALE GENOMIC DNA]</scope>
    <source>
        <strain evidence="4">1</strain>
    </source>
</reference>
<evidence type="ECO:0000256" key="1">
    <source>
        <dbReference type="ARBA" id="ARBA00002397"/>
    </source>
</evidence>
<organism evidence="4 5">
    <name type="scientific">Nitrosomonas mobilis</name>
    <dbReference type="NCBI Taxonomy" id="51642"/>
    <lineage>
        <taxon>Bacteria</taxon>
        <taxon>Pseudomonadati</taxon>
        <taxon>Pseudomonadota</taxon>
        <taxon>Betaproteobacteria</taxon>
        <taxon>Nitrosomonadales</taxon>
        <taxon>Nitrosomonadaceae</taxon>
        <taxon>Nitrosomonas</taxon>
    </lineage>
</organism>
<dbReference type="EMBL" id="FMWO01000059">
    <property type="protein sequence ID" value="SCZ86232.1"/>
    <property type="molecule type" value="Genomic_DNA"/>
</dbReference>
<dbReference type="GO" id="GO:0044780">
    <property type="term" value="P:bacterial-type flagellum assembly"/>
    <property type="evidence" value="ECO:0007669"/>
    <property type="project" value="InterPro"/>
</dbReference>
<gene>
    <name evidence="4" type="ORF">NSMM_500032</name>
</gene>